<evidence type="ECO:0000259" key="9">
    <source>
        <dbReference type="Pfam" id="PF01850"/>
    </source>
</evidence>
<keyword evidence="2 8" id="KW-1277">Toxin-antitoxin system</keyword>
<keyword evidence="5 8" id="KW-0378">Hydrolase</keyword>
<dbReference type="PANTHER" id="PTHR33653">
    <property type="entry name" value="RIBONUCLEASE VAPC2"/>
    <property type="match status" value="1"/>
</dbReference>
<organism evidence="10 11">
    <name type="scientific">Swingsia samuiensis</name>
    <dbReference type="NCBI Taxonomy" id="1293412"/>
    <lineage>
        <taxon>Bacteria</taxon>
        <taxon>Pseudomonadati</taxon>
        <taxon>Pseudomonadota</taxon>
        <taxon>Alphaproteobacteria</taxon>
        <taxon>Acetobacterales</taxon>
        <taxon>Acetobacteraceae</taxon>
        <taxon>Swingsia</taxon>
    </lineage>
</organism>
<comment type="similarity">
    <text evidence="7 8">Belongs to the PINc/VapC protein family.</text>
</comment>
<dbReference type="RefSeq" id="WP_141460909.1">
    <property type="nucleotide sequence ID" value="NZ_CP038141.1"/>
</dbReference>
<dbReference type="InterPro" id="IPR050556">
    <property type="entry name" value="Type_II_TA_system_RNase"/>
</dbReference>
<dbReference type="GO" id="GO:0004519">
    <property type="term" value="F:endonuclease activity"/>
    <property type="evidence" value="ECO:0007669"/>
    <property type="project" value="UniProtKB-KW"/>
</dbReference>
<evidence type="ECO:0000256" key="6">
    <source>
        <dbReference type="ARBA" id="ARBA00022842"/>
    </source>
</evidence>
<keyword evidence="6 8" id="KW-0460">Magnesium</keyword>
<dbReference type="GO" id="GO:0000287">
    <property type="term" value="F:magnesium ion binding"/>
    <property type="evidence" value="ECO:0007669"/>
    <property type="project" value="UniProtKB-UniRule"/>
</dbReference>
<comment type="function">
    <text evidence="8">Toxic component of a toxin-antitoxin (TA) system. An RNase.</text>
</comment>
<dbReference type="NCBIfam" id="NF010285">
    <property type="entry name" value="PRK13725.1"/>
    <property type="match status" value="1"/>
</dbReference>
<comment type="cofactor">
    <cofactor evidence="1 8">
        <name>Mg(2+)</name>
        <dbReference type="ChEBI" id="CHEBI:18420"/>
    </cofactor>
</comment>
<evidence type="ECO:0000256" key="8">
    <source>
        <dbReference type="HAMAP-Rule" id="MF_00265"/>
    </source>
</evidence>
<dbReference type="Pfam" id="PF01850">
    <property type="entry name" value="PIN"/>
    <property type="match status" value="1"/>
</dbReference>
<dbReference type="Proteomes" id="UP000316313">
    <property type="component" value="Chromosome"/>
</dbReference>
<dbReference type="InterPro" id="IPR002716">
    <property type="entry name" value="PIN_dom"/>
</dbReference>
<feature type="binding site" evidence="8">
    <location>
        <position position="7"/>
    </location>
    <ligand>
        <name>Mg(2+)</name>
        <dbReference type="ChEBI" id="CHEBI:18420"/>
    </ligand>
</feature>
<protein>
    <recommendedName>
        <fullName evidence="8">Ribonuclease VapC</fullName>
        <shortName evidence="8">RNase VapC</shortName>
        <ecNumber evidence="8">3.1.-.-</ecNumber>
    </recommendedName>
    <alternativeName>
        <fullName evidence="8">Toxin VapC</fullName>
    </alternativeName>
</protein>
<keyword evidence="8" id="KW-0800">Toxin</keyword>
<evidence type="ECO:0000256" key="1">
    <source>
        <dbReference type="ARBA" id="ARBA00001946"/>
    </source>
</evidence>
<dbReference type="OrthoDB" id="9796690at2"/>
<keyword evidence="4 8" id="KW-0479">Metal-binding</keyword>
<keyword evidence="3 8" id="KW-0540">Nuclease</keyword>
<gene>
    <name evidence="8 10" type="primary">vapC</name>
    <name evidence="10" type="ORF">E3D00_06190</name>
</gene>
<evidence type="ECO:0000256" key="7">
    <source>
        <dbReference type="ARBA" id="ARBA00038093"/>
    </source>
</evidence>
<dbReference type="GO" id="GO:0004540">
    <property type="term" value="F:RNA nuclease activity"/>
    <property type="evidence" value="ECO:0007669"/>
    <property type="project" value="InterPro"/>
</dbReference>
<dbReference type="GO" id="GO:0016787">
    <property type="term" value="F:hydrolase activity"/>
    <property type="evidence" value="ECO:0007669"/>
    <property type="project" value="UniProtKB-KW"/>
</dbReference>
<feature type="binding site" evidence="8">
    <location>
        <position position="98"/>
    </location>
    <ligand>
        <name>Mg(2+)</name>
        <dbReference type="ChEBI" id="CHEBI:18420"/>
    </ligand>
</feature>
<dbReference type="InterPro" id="IPR029060">
    <property type="entry name" value="PIN-like_dom_sf"/>
</dbReference>
<dbReference type="CDD" id="cd18745">
    <property type="entry name" value="PIN_VapC4-5_FitB-like"/>
    <property type="match status" value="1"/>
</dbReference>
<feature type="domain" description="PIN" evidence="9">
    <location>
        <begin position="5"/>
        <end position="125"/>
    </location>
</feature>
<evidence type="ECO:0000256" key="3">
    <source>
        <dbReference type="ARBA" id="ARBA00022722"/>
    </source>
</evidence>
<accession>A0A4Y6ULH0</accession>
<dbReference type="SUPFAM" id="SSF88723">
    <property type="entry name" value="PIN domain-like"/>
    <property type="match status" value="1"/>
</dbReference>
<evidence type="ECO:0000256" key="2">
    <source>
        <dbReference type="ARBA" id="ARBA00022649"/>
    </source>
</evidence>
<evidence type="ECO:0000256" key="4">
    <source>
        <dbReference type="ARBA" id="ARBA00022723"/>
    </source>
</evidence>
<keyword evidence="10" id="KW-0255">Endonuclease</keyword>
<dbReference type="EC" id="3.1.-.-" evidence="8"/>
<evidence type="ECO:0000313" key="11">
    <source>
        <dbReference type="Proteomes" id="UP000316313"/>
    </source>
</evidence>
<dbReference type="InterPro" id="IPR022907">
    <property type="entry name" value="VapC_family"/>
</dbReference>
<reference evidence="10 11" key="1">
    <citation type="submission" date="2019-03" db="EMBL/GenBank/DDBJ databases">
        <title>The complete genome sequence of Swingsia samuiensis NBRC107927(T).</title>
        <authorList>
            <person name="Chua K.-O."/>
            <person name="Chan K.-G."/>
            <person name="See-Too W.-S."/>
        </authorList>
    </citation>
    <scope>NUCLEOTIDE SEQUENCE [LARGE SCALE GENOMIC DNA]</scope>
    <source>
        <strain evidence="10 11">AH83</strain>
    </source>
</reference>
<dbReference type="PANTHER" id="PTHR33653:SF1">
    <property type="entry name" value="RIBONUCLEASE VAPC2"/>
    <property type="match status" value="1"/>
</dbReference>
<dbReference type="AlphaFoldDB" id="A0A4Y6ULH0"/>
<keyword evidence="11" id="KW-1185">Reference proteome</keyword>
<proteinExistence type="inferred from homology"/>
<dbReference type="KEGG" id="ssam:E3D00_06190"/>
<evidence type="ECO:0000256" key="5">
    <source>
        <dbReference type="ARBA" id="ARBA00022801"/>
    </source>
</evidence>
<dbReference type="GO" id="GO:0090729">
    <property type="term" value="F:toxin activity"/>
    <property type="evidence" value="ECO:0007669"/>
    <property type="project" value="UniProtKB-KW"/>
</dbReference>
<sequence>MLRYALDTNFCIRVLRDRPQALRERFNENADALCISDVVLYELLYGAEKSQDPVKHRRQVELFAARLTILPFDDAAAAHTAEIRAVLENKGCVIGPYDLMIAGHARSRGLIVVTGNLREFTRVDGLRSEDWLPKYGPWRSKPQ</sequence>
<name>A0A4Y6ULH0_9PROT</name>
<evidence type="ECO:0000313" key="10">
    <source>
        <dbReference type="EMBL" id="QDH17197.1"/>
    </source>
</evidence>
<dbReference type="Gene3D" id="3.40.50.1010">
    <property type="entry name" value="5'-nuclease"/>
    <property type="match status" value="1"/>
</dbReference>
<dbReference type="EMBL" id="CP038141">
    <property type="protein sequence ID" value="QDH17197.1"/>
    <property type="molecule type" value="Genomic_DNA"/>
</dbReference>
<dbReference type="HAMAP" id="MF_00265">
    <property type="entry name" value="VapC_Nob1"/>
    <property type="match status" value="1"/>
</dbReference>